<sequence>MQHGHEVNGRHFRNRRGFGCGAGEPGFDDLFDGFDVVVAFFGEVGGADRVDQGVRGAQFGVGDGSRGPAA</sequence>
<name>A0ABP9I6G3_9ACTN</name>
<evidence type="ECO:0000313" key="2">
    <source>
        <dbReference type="Proteomes" id="UP001500466"/>
    </source>
</evidence>
<accession>A0ABP9I6G3</accession>
<proteinExistence type="predicted"/>
<organism evidence="1 2">
    <name type="scientific">Yinghuangia aomiensis</name>
    <dbReference type="NCBI Taxonomy" id="676205"/>
    <lineage>
        <taxon>Bacteria</taxon>
        <taxon>Bacillati</taxon>
        <taxon>Actinomycetota</taxon>
        <taxon>Actinomycetes</taxon>
        <taxon>Kitasatosporales</taxon>
        <taxon>Streptomycetaceae</taxon>
        <taxon>Yinghuangia</taxon>
    </lineage>
</organism>
<dbReference type="RefSeq" id="WP_345679972.1">
    <property type="nucleotide sequence ID" value="NZ_BAABHS010000038.1"/>
</dbReference>
<keyword evidence="2" id="KW-1185">Reference proteome</keyword>
<evidence type="ECO:0000313" key="1">
    <source>
        <dbReference type="EMBL" id="GAA4989891.1"/>
    </source>
</evidence>
<reference evidence="2" key="1">
    <citation type="journal article" date="2019" name="Int. J. Syst. Evol. Microbiol.">
        <title>The Global Catalogue of Microorganisms (GCM) 10K type strain sequencing project: providing services to taxonomists for standard genome sequencing and annotation.</title>
        <authorList>
            <consortium name="The Broad Institute Genomics Platform"/>
            <consortium name="The Broad Institute Genome Sequencing Center for Infectious Disease"/>
            <person name="Wu L."/>
            <person name="Ma J."/>
        </authorList>
    </citation>
    <scope>NUCLEOTIDE SEQUENCE [LARGE SCALE GENOMIC DNA]</scope>
    <source>
        <strain evidence="2">JCM 17986</strain>
    </source>
</reference>
<dbReference type="EMBL" id="BAABHS010000038">
    <property type="protein sequence ID" value="GAA4989891.1"/>
    <property type="molecule type" value="Genomic_DNA"/>
</dbReference>
<gene>
    <name evidence="1" type="ORF">GCM10023205_71390</name>
</gene>
<dbReference type="Proteomes" id="UP001500466">
    <property type="component" value="Unassembled WGS sequence"/>
</dbReference>
<protein>
    <submittedName>
        <fullName evidence="1">Uncharacterized protein</fullName>
    </submittedName>
</protein>
<comment type="caution">
    <text evidence="1">The sequence shown here is derived from an EMBL/GenBank/DDBJ whole genome shotgun (WGS) entry which is preliminary data.</text>
</comment>